<dbReference type="PANTHER" id="PTHR11220">
    <property type="entry name" value="HEME-BINDING PROTEIN-RELATED"/>
    <property type="match status" value="1"/>
</dbReference>
<dbReference type="Gene3D" id="3.20.80.10">
    <property type="entry name" value="Regulatory factor, effector binding domain"/>
    <property type="match status" value="1"/>
</dbReference>
<comment type="similarity">
    <text evidence="1">Belongs to the HEBP family.</text>
</comment>
<dbReference type="SUPFAM" id="SSF55136">
    <property type="entry name" value="Probable bacterial effector-binding domain"/>
    <property type="match status" value="1"/>
</dbReference>
<proteinExistence type="inferred from homology"/>
<dbReference type="AlphaFoldDB" id="A0A5B8MLL9"/>
<evidence type="ECO:0000313" key="2">
    <source>
        <dbReference type="EMBL" id="QDZ20894.1"/>
    </source>
</evidence>
<evidence type="ECO:0000313" key="3">
    <source>
        <dbReference type="Proteomes" id="UP000316726"/>
    </source>
</evidence>
<organism evidence="2 3">
    <name type="scientific">Chloropicon primus</name>
    <dbReference type="NCBI Taxonomy" id="1764295"/>
    <lineage>
        <taxon>Eukaryota</taxon>
        <taxon>Viridiplantae</taxon>
        <taxon>Chlorophyta</taxon>
        <taxon>Chloropicophyceae</taxon>
        <taxon>Chloropicales</taxon>
        <taxon>Chloropicaceae</taxon>
        <taxon>Chloropicon</taxon>
    </lineage>
</organism>
<dbReference type="EMBL" id="CP031037">
    <property type="protein sequence ID" value="QDZ20894.1"/>
    <property type="molecule type" value="Genomic_DNA"/>
</dbReference>
<name>A0A5B8MLL9_9CHLO</name>
<sequence length="210" mass="22953">MGVYFGKLRVGVELPRYDVVSKSSCYEVRRYHACVAAEVRVETGSQFKGSDGFRALAKYIGAFGTPENERREAIKMTAPVLTQARGERIAMTAPVVSGAAGGGSEGYWMQFIMPSKWTMETLPAPSDERVRLKPIGPRYVAALYFSGRANGDEVVKGMEAKLLEGLRADGLTVREGAQPQLARYNDPFTPGFLRTNEVWVVINPPDGKGG</sequence>
<keyword evidence="3" id="KW-1185">Reference proteome</keyword>
<gene>
    <name evidence="2" type="ORF">A3770_04p34120</name>
</gene>
<dbReference type="Proteomes" id="UP000316726">
    <property type="component" value="Chromosome 4"/>
</dbReference>
<evidence type="ECO:0000256" key="1">
    <source>
        <dbReference type="ARBA" id="ARBA00009817"/>
    </source>
</evidence>
<protein>
    <submittedName>
        <fullName evidence="2">SOUL heme-binding protein</fullName>
    </submittedName>
</protein>
<dbReference type="PANTHER" id="PTHR11220:SF58">
    <property type="entry name" value="SOUL HEME-BINDING FAMILY PROTEIN"/>
    <property type="match status" value="1"/>
</dbReference>
<dbReference type="OrthoDB" id="6424451at2759"/>
<reference evidence="2 3" key="1">
    <citation type="submission" date="2018-07" db="EMBL/GenBank/DDBJ databases">
        <title>The complete nuclear genome of the prasinophyte Chloropicon primus (CCMP1205).</title>
        <authorList>
            <person name="Pombert J.-F."/>
            <person name="Otis C."/>
            <person name="Turmel M."/>
            <person name="Lemieux C."/>
        </authorList>
    </citation>
    <scope>NUCLEOTIDE SEQUENCE [LARGE SCALE GENOMIC DNA]</scope>
    <source>
        <strain evidence="2 3">CCMP1205</strain>
    </source>
</reference>
<dbReference type="Pfam" id="PF04832">
    <property type="entry name" value="SOUL"/>
    <property type="match status" value="1"/>
</dbReference>
<dbReference type="InterPro" id="IPR006917">
    <property type="entry name" value="SOUL_heme-bd"/>
</dbReference>
<accession>A0A5B8MLL9</accession>
<dbReference type="InterPro" id="IPR011256">
    <property type="entry name" value="Reg_factor_effector_dom_sf"/>
</dbReference>